<dbReference type="GO" id="GO:0032259">
    <property type="term" value="P:methylation"/>
    <property type="evidence" value="ECO:0007669"/>
    <property type="project" value="UniProtKB-KW"/>
</dbReference>
<feature type="domain" description="Methyltransferase" evidence="1">
    <location>
        <begin position="167"/>
        <end position="261"/>
    </location>
</feature>
<keyword evidence="3" id="KW-1185">Reference proteome</keyword>
<organism evidence="2 3">
    <name type="scientific">Microbacterium insulae</name>
    <dbReference type="NCBI Taxonomy" id="483014"/>
    <lineage>
        <taxon>Bacteria</taxon>
        <taxon>Bacillati</taxon>
        <taxon>Actinomycetota</taxon>
        <taxon>Actinomycetes</taxon>
        <taxon>Micrococcales</taxon>
        <taxon>Microbacteriaceae</taxon>
        <taxon>Microbacterium</taxon>
    </lineage>
</organism>
<dbReference type="InterPro" id="IPR041698">
    <property type="entry name" value="Methyltransf_25"/>
</dbReference>
<evidence type="ECO:0000259" key="1">
    <source>
        <dbReference type="Pfam" id="PF13649"/>
    </source>
</evidence>
<keyword evidence="2" id="KW-0808">Transferase</keyword>
<proteinExistence type="predicted"/>
<dbReference type="Proteomes" id="UP001597055">
    <property type="component" value="Unassembled WGS sequence"/>
</dbReference>
<dbReference type="RefSeq" id="WP_204981119.1">
    <property type="nucleotide sequence ID" value="NZ_JBHTII010000001.1"/>
</dbReference>
<dbReference type="SUPFAM" id="SSF53335">
    <property type="entry name" value="S-adenosyl-L-methionine-dependent methyltransferases"/>
    <property type="match status" value="1"/>
</dbReference>
<comment type="caution">
    <text evidence="2">The sequence shown here is derived from an EMBL/GenBank/DDBJ whole genome shotgun (WGS) entry which is preliminary data.</text>
</comment>
<dbReference type="InterPro" id="IPR029063">
    <property type="entry name" value="SAM-dependent_MTases_sf"/>
</dbReference>
<keyword evidence="2" id="KW-0489">Methyltransferase</keyword>
<accession>A0ABW3AFT8</accession>
<dbReference type="GO" id="GO:0008168">
    <property type="term" value="F:methyltransferase activity"/>
    <property type="evidence" value="ECO:0007669"/>
    <property type="project" value="UniProtKB-KW"/>
</dbReference>
<gene>
    <name evidence="2" type="ORF">ACFQ0P_05560</name>
</gene>
<dbReference type="EMBL" id="JBHTII010000001">
    <property type="protein sequence ID" value="MFD0789857.1"/>
    <property type="molecule type" value="Genomic_DNA"/>
</dbReference>
<dbReference type="Pfam" id="PF13649">
    <property type="entry name" value="Methyltransf_25"/>
    <property type="match status" value="1"/>
</dbReference>
<sequence>MAEELGFFDAMRAVITPLTSARSLFSILEQAERQGVLTALRDGATPGDVARAVKVSEDWVDAVCAALIVNGVADSDAGEIRLTPPWRALTAEDAFQPLRNIFAQSRAIDMMLSTPDATYSTIAASERSAFAHSVSPNPYSRELVARIREDPLADPWFAPMHAGGRYLELGCGIAGRMLTMLQAMPRLHAVGVELDPVLADEARDRAADLGLADRVDIVTGDATTYRGDEAFDFGFWSQWFFPTATRADALASMFANLRTGGIVRSPVFGEHERMAHEPFGEHARQYSLDRVLLASWGVPERTPDQLATELAAAGFIDISAVRTDATTSIYARRP</sequence>
<protein>
    <submittedName>
        <fullName evidence="2">SAM-dependent methyltransferase</fullName>
        <ecNumber evidence="2">2.1.1.-</ecNumber>
    </submittedName>
</protein>
<dbReference type="Gene3D" id="3.40.50.150">
    <property type="entry name" value="Vaccinia Virus protein VP39"/>
    <property type="match status" value="1"/>
</dbReference>
<reference evidence="3" key="1">
    <citation type="journal article" date="2019" name="Int. J. Syst. Evol. Microbiol.">
        <title>The Global Catalogue of Microorganisms (GCM) 10K type strain sequencing project: providing services to taxonomists for standard genome sequencing and annotation.</title>
        <authorList>
            <consortium name="The Broad Institute Genomics Platform"/>
            <consortium name="The Broad Institute Genome Sequencing Center for Infectious Disease"/>
            <person name="Wu L."/>
            <person name="Ma J."/>
        </authorList>
    </citation>
    <scope>NUCLEOTIDE SEQUENCE [LARGE SCALE GENOMIC DNA]</scope>
    <source>
        <strain evidence="3">CCUG 54523</strain>
    </source>
</reference>
<dbReference type="EC" id="2.1.1.-" evidence="2"/>
<evidence type="ECO:0000313" key="3">
    <source>
        <dbReference type="Proteomes" id="UP001597055"/>
    </source>
</evidence>
<dbReference type="CDD" id="cd02440">
    <property type="entry name" value="AdoMet_MTases"/>
    <property type="match status" value="1"/>
</dbReference>
<evidence type="ECO:0000313" key="2">
    <source>
        <dbReference type="EMBL" id="MFD0789857.1"/>
    </source>
</evidence>
<name>A0ABW3AFT8_9MICO</name>